<dbReference type="SUPFAM" id="SSF81648">
    <property type="entry name" value="a domain/subunit of cytochrome bc1 complex (Ubiquinol-cytochrome c reductase)"/>
    <property type="match status" value="1"/>
</dbReference>
<evidence type="ECO:0000256" key="15">
    <source>
        <dbReference type="ARBA" id="ARBA00023136"/>
    </source>
</evidence>
<feature type="transmembrane region" description="Helical" evidence="19">
    <location>
        <begin position="88"/>
        <end position="108"/>
    </location>
</feature>
<comment type="cofactor">
    <cofactor evidence="18">
        <name>heme</name>
        <dbReference type="ChEBI" id="CHEBI:30413"/>
    </cofactor>
    <text evidence="18">Binds 2 heme groups non-covalently.</text>
</comment>
<dbReference type="GO" id="GO:0046872">
    <property type="term" value="F:metal ion binding"/>
    <property type="evidence" value="ECO:0007669"/>
    <property type="project" value="UniProtKB-UniRule"/>
</dbReference>
<dbReference type="FunFam" id="1.20.810.10:FF:000002">
    <property type="entry name" value="Cytochrome b"/>
    <property type="match status" value="1"/>
</dbReference>
<keyword evidence="12 18" id="KW-0408">Iron</keyword>
<feature type="binding site" evidence="17">
    <location>
        <position position="202"/>
    </location>
    <ligand>
        <name>a ubiquinone</name>
        <dbReference type="ChEBI" id="CHEBI:16389"/>
    </ligand>
</feature>
<evidence type="ECO:0000256" key="10">
    <source>
        <dbReference type="ARBA" id="ARBA00022982"/>
    </source>
</evidence>
<evidence type="ECO:0000256" key="19">
    <source>
        <dbReference type="RuleBase" id="RU362117"/>
    </source>
</evidence>
<dbReference type="CDD" id="cd00290">
    <property type="entry name" value="cytochrome_b_C"/>
    <property type="match status" value="1"/>
</dbReference>
<dbReference type="InterPro" id="IPR048259">
    <property type="entry name" value="Cytochrome_b_N_euk/bac"/>
</dbReference>
<dbReference type="Pfam" id="PF00032">
    <property type="entry name" value="Cytochrom_B_C"/>
    <property type="match status" value="1"/>
</dbReference>
<dbReference type="GO" id="GO:0016491">
    <property type="term" value="F:oxidoreductase activity"/>
    <property type="evidence" value="ECO:0007669"/>
    <property type="project" value="UniProtKB-UniRule"/>
</dbReference>
<sequence>MAPITRKTHPLLKIINNSFVDLPTPSNISYWWNFGSLLGICLITQIITGLFLAMHYTADTQSAFSSVAHICRDVNHGWLMRNIHANGASFFFICIYLHIGRGLYYGSYMFKETWNIGVVLLLLVMATAFVGYVLPWGQMSFWGASVITNLLSAIPYVGGSLVEWVWGGFSVDKATLTRFFAFHFLLPFLIAGVSMIHLVFLHETGSNNPTGIPSNQDKISFHPYFSYKDLLGFMLALLILVLISLIVPNLLVDPENFIPANPLMAPPHIKPEWYFLFAYAILRSIPNKLGGVVALLMSILILMFVPMLHTSKQRSLMFRSTSQTLFWLLVANTLILTWIGGMPVESPFTEIGQIASVLYFLLFITMIPLIGLWENKLMKW</sequence>
<dbReference type="InterPro" id="IPR005797">
    <property type="entry name" value="Cyt_b/b6_N"/>
</dbReference>
<dbReference type="SUPFAM" id="SSF81342">
    <property type="entry name" value="Transmembrane di-heme cytochromes"/>
    <property type="match status" value="1"/>
</dbReference>
<keyword evidence="7 19" id="KW-0812">Transmembrane</keyword>
<feature type="transmembrane region" description="Helical" evidence="19">
    <location>
        <begin position="114"/>
        <end position="134"/>
    </location>
</feature>
<evidence type="ECO:0000256" key="17">
    <source>
        <dbReference type="PIRSR" id="PIRSR038885-1"/>
    </source>
</evidence>
<evidence type="ECO:0000259" key="20">
    <source>
        <dbReference type="PROSITE" id="PS51002"/>
    </source>
</evidence>
<dbReference type="InterPro" id="IPR005798">
    <property type="entry name" value="Cyt_b/b6_C"/>
</dbReference>
<feature type="transmembrane region" description="Helical" evidence="19">
    <location>
        <begin position="351"/>
        <end position="373"/>
    </location>
</feature>
<keyword evidence="13" id="KW-0830">Ubiquinone</keyword>
<keyword evidence="9" id="KW-0999">Mitochondrion inner membrane</keyword>
<comment type="function">
    <text evidence="1 19">Component of the ubiquinol-cytochrome c reductase complex (complex III or cytochrome b-c1 complex) that is part of the mitochondrial respiratory chain. The b-c1 complex mediates electron transfer from ubiquinol to cytochrome c. Contributes to the generation of a proton gradient across the mitochondrial membrane that is then used for ATP synthesis.</text>
</comment>
<evidence type="ECO:0000256" key="11">
    <source>
        <dbReference type="ARBA" id="ARBA00022989"/>
    </source>
</evidence>
<dbReference type="PROSITE" id="PS51003">
    <property type="entry name" value="CYTB_CTER"/>
    <property type="match status" value="1"/>
</dbReference>
<accession>M5A7Q9</accession>
<dbReference type="CDD" id="cd00284">
    <property type="entry name" value="Cytochrome_b_N"/>
    <property type="match status" value="1"/>
</dbReference>
<feature type="transmembrane region" description="Helical" evidence="19">
    <location>
        <begin position="289"/>
        <end position="308"/>
    </location>
</feature>
<evidence type="ECO:0000256" key="16">
    <source>
        <dbReference type="ARBA" id="ARBA00061233"/>
    </source>
</evidence>
<comment type="subcellular location">
    <subcellularLocation>
        <location evidence="2">Mitochondrion inner membrane</location>
        <topology evidence="2">Multi-pass membrane protein</topology>
    </subcellularLocation>
</comment>
<keyword evidence="4 19" id="KW-0813">Transport</keyword>
<dbReference type="InterPro" id="IPR027387">
    <property type="entry name" value="Cytb/b6-like_sf"/>
</dbReference>
<dbReference type="InterPro" id="IPR048260">
    <property type="entry name" value="Cytochrome_b_C_euk/bac"/>
</dbReference>
<feature type="binding site" description="axial binding residue" evidence="18">
    <location>
        <position position="197"/>
    </location>
    <ligand>
        <name>heme b</name>
        <dbReference type="ChEBI" id="CHEBI:60344"/>
        <label>b566</label>
    </ligand>
    <ligandPart>
        <name>Fe</name>
        <dbReference type="ChEBI" id="CHEBI:18248"/>
    </ligandPart>
</feature>
<evidence type="ECO:0000256" key="13">
    <source>
        <dbReference type="ARBA" id="ARBA00023075"/>
    </source>
</evidence>
<dbReference type="GO" id="GO:0045275">
    <property type="term" value="C:respiratory chain complex III"/>
    <property type="evidence" value="ECO:0007669"/>
    <property type="project" value="InterPro"/>
</dbReference>
<feature type="binding site" description="axial binding residue" evidence="18">
    <location>
        <position position="98"/>
    </location>
    <ligand>
        <name>heme b</name>
        <dbReference type="ChEBI" id="CHEBI:60344"/>
        <label>b566</label>
    </ligand>
    <ligandPart>
        <name>Fe</name>
        <dbReference type="ChEBI" id="CHEBI:18248"/>
    </ligandPart>
</feature>
<dbReference type="GO" id="GO:0006122">
    <property type="term" value="P:mitochondrial electron transport, ubiquinol to cytochrome c"/>
    <property type="evidence" value="ECO:0007669"/>
    <property type="project" value="TreeGrafter"/>
</dbReference>
<keyword evidence="10 19" id="KW-0249">Electron transport</keyword>
<feature type="domain" description="Cytochrome b/b6 N-terminal region profile" evidence="20">
    <location>
        <begin position="1"/>
        <end position="210"/>
    </location>
</feature>
<dbReference type="AlphaFoldDB" id="M5A7Q9"/>
<evidence type="ECO:0000256" key="14">
    <source>
        <dbReference type="ARBA" id="ARBA00023128"/>
    </source>
</evidence>
<feature type="transmembrane region" description="Helical" evidence="19">
    <location>
        <begin position="230"/>
        <end position="251"/>
    </location>
</feature>
<evidence type="ECO:0000256" key="9">
    <source>
        <dbReference type="ARBA" id="ARBA00022792"/>
    </source>
</evidence>
<feature type="transmembrane region" description="Helical" evidence="19">
    <location>
        <begin position="320"/>
        <end position="339"/>
    </location>
</feature>
<feature type="transmembrane region" description="Helical" evidence="19">
    <location>
        <begin position="30"/>
        <end position="53"/>
    </location>
</feature>
<dbReference type="PANTHER" id="PTHR19271:SF16">
    <property type="entry name" value="CYTOCHROME B"/>
    <property type="match status" value="1"/>
</dbReference>
<protein>
    <recommendedName>
        <fullName evidence="3 19">Cytochrome b</fullName>
    </recommendedName>
</protein>
<dbReference type="Gene3D" id="1.20.810.10">
    <property type="entry name" value="Cytochrome Bc1 Complex, Chain C"/>
    <property type="match status" value="1"/>
</dbReference>
<dbReference type="EMBL" id="AB754641">
    <property type="protein sequence ID" value="BAN04843.1"/>
    <property type="molecule type" value="Genomic_DNA"/>
</dbReference>
<evidence type="ECO:0000256" key="8">
    <source>
        <dbReference type="ARBA" id="ARBA00022723"/>
    </source>
</evidence>
<organism evidence="22">
    <name type="scientific">Cynops pyrrhogaster</name>
    <name type="common">Japanese fire-bellied newt</name>
    <name type="synonym">Molge pyrrhogaster</name>
    <dbReference type="NCBI Taxonomy" id="8330"/>
    <lineage>
        <taxon>Eukaryota</taxon>
        <taxon>Metazoa</taxon>
        <taxon>Chordata</taxon>
        <taxon>Craniata</taxon>
        <taxon>Vertebrata</taxon>
        <taxon>Euteleostomi</taxon>
        <taxon>Amphibia</taxon>
        <taxon>Batrachia</taxon>
        <taxon>Caudata</taxon>
        <taxon>Salamandroidea</taxon>
        <taxon>Salamandridae</taxon>
        <taxon>Pleurodelinae</taxon>
        <taxon>Cynops</taxon>
    </lineage>
</organism>
<gene>
    <name evidence="22" type="primary">cytb</name>
</gene>
<feature type="binding site" description="axial binding residue" evidence="18">
    <location>
        <position position="183"/>
    </location>
    <ligand>
        <name>heme b</name>
        <dbReference type="ChEBI" id="CHEBI:60344"/>
        <label>b562</label>
    </ligand>
    <ligandPart>
        <name>Fe</name>
        <dbReference type="ChEBI" id="CHEBI:18248"/>
    </ligandPart>
</feature>
<geneLocation type="mitochondrion" evidence="22"/>
<feature type="binding site" description="axial binding residue" evidence="18">
    <location>
        <position position="84"/>
    </location>
    <ligand>
        <name>heme b</name>
        <dbReference type="ChEBI" id="CHEBI:60344"/>
        <label>b562</label>
    </ligand>
    <ligandPart>
        <name>Fe</name>
        <dbReference type="ChEBI" id="CHEBI:18248"/>
    </ligandPart>
</feature>
<comment type="cofactor">
    <cofactor evidence="19">
        <name>heme b</name>
        <dbReference type="ChEBI" id="CHEBI:60344"/>
    </cofactor>
    <text evidence="19">Binds 2 heme groups non-covalently.</text>
</comment>
<proteinExistence type="inferred from homology"/>
<dbReference type="PROSITE" id="PS51002">
    <property type="entry name" value="CYTB_NTER"/>
    <property type="match status" value="1"/>
</dbReference>
<comment type="similarity">
    <text evidence="16 19">Belongs to the cytochrome b family.</text>
</comment>
<dbReference type="GO" id="GO:0005743">
    <property type="term" value="C:mitochondrial inner membrane"/>
    <property type="evidence" value="ECO:0007669"/>
    <property type="project" value="UniProtKB-SubCell"/>
</dbReference>
<dbReference type="Pfam" id="PF00033">
    <property type="entry name" value="Cytochrome_B"/>
    <property type="match status" value="1"/>
</dbReference>
<feature type="transmembrane region" description="Helical" evidence="19">
    <location>
        <begin position="141"/>
        <end position="159"/>
    </location>
</feature>
<evidence type="ECO:0000256" key="5">
    <source>
        <dbReference type="ARBA" id="ARBA00022617"/>
    </source>
</evidence>
<evidence type="ECO:0000256" key="7">
    <source>
        <dbReference type="ARBA" id="ARBA00022692"/>
    </source>
</evidence>
<feature type="transmembrane region" description="Helical" evidence="19">
    <location>
        <begin position="179"/>
        <end position="201"/>
    </location>
</feature>
<evidence type="ECO:0000256" key="1">
    <source>
        <dbReference type="ARBA" id="ARBA00002566"/>
    </source>
</evidence>
<feature type="domain" description="Cytochrome b/b6 C-terminal region profile" evidence="21">
    <location>
        <begin position="211"/>
        <end position="380"/>
    </location>
</feature>
<keyword evidence="11 19" id="KW-1133">Transmembrane helix</keyword>
<keyword evidence="8 18" id="KW-0479">Metal-binding</keyword>
<keyword evidence="15 19" id="KW-0472">Membrane</keyword>
<dbReference type="InterPro" id="IPR036150">
    <property type="entry name" value="Cyt_b/b6_C_sf"/>
</dbReference>
<evidence type="ECO:0000256" key="12">
    <source>
        <dbReference type="ARBA" id="ARBA00023004"/>
    </source>
</evidence>
<evidence type="ECO:0000313" key="22">
    <source>
        <dbReference type="EMBL" id="BAN04843.1"/>
    </source>
</evidence>
<dbReference type="PANTHER" id="PTHR19271">
    <property type="entry name" value="CYTOCHROME B"/>
    <property type="match status" value="1"/>
</dbReference>
<evidence type="ECO:0000256" key="4">
    <source>
        <dbReference type="ARBA" id="ARBA00022448"/>
    </source>
</evidence>
<dbReference type="PIRSF" id="PIRSF038885">
    <property type="entry name" value="COB"/>
    <property type="match status" value="1"/>
</dbReference>
<evidence type="ECO:0000256" key="3">
    <source>
        <dbReference type="ARBA" id="ARBA00013531"/>
    </source>
</evidence>
<keyword evidence="5 18" id="KW-0349">Heme</keyword>
<name>M5A7Q9_CYNPY</name>
<evidence type="ECO:0000256" key="2">
    <source>
        <dbReference type="ARBA" id="ARBA00004448"/>
    </source>
</evidence>
<dbReference type="GO" id="GO:0008121">
    <property type="term" value="F:quinol-cytochrome-c reductase activity"/>
    <property type="evidence" value="ECO:0007669"/>
    <property type="project" value="InterPro"/>
</dbReference>
<keyword evidence="6 19" id="KW-0679">Respiratory chain</keyword>
<dbReference type="InterPro" id="IPR016174">
    <property type="entry name" value="Di-haem_cyt_TM"/>
</dbReference>
<keyword evidence="14 19" id="KW-0496">Mitochondrion</keyword>
<evidence type="ECO:0000256" key="6">
    <source>
        <dbReference type="ARBA" id="ARBA00022660"/>
    </source>
</evidence>
<evidence type="ECO:0000259" key="21">
    <source>
        <dbReference type="PROSITE" id="PS51003"/>
    </source>
</evidence>
<evidence type="ECO:0000256" key="18">
    <source>
        <dbReference type="PIRSR" id="PIRSR038885-2"/>
    </source>
</evidence>
<reference evidence="22" key="1">
    <citation type="journal article" date="2013" name="Mol. Phylogenet. Evol.">
        <title>Phylogeny and historical demography of Cynops pyrrhogaster (Amphibia: Urodela): Taxonomic relationships and distributional changes associated with climatic oscillations.</title>
        <authorList>
            <person name="Tominaga A."/>
            <person name="Matsui M."/>
            <person name="Yoshikawa N."/>
            <person name="Nishikawa K."/>
            <person name="Hayashi T."/>
            <person name="Misawa Y."/>
            <person name="Tanabe S."/>
            <person name="Ota H."/>
        </authorList>
    </citation>
    <scope>NUCLEOTIDE SEQUENCE</scope>
    <source>
        <tissue evidence="22">Liver</tissue>
    </source>
</reference>
<dbReference type="InterPro" id="IPR030689">
    <property type="entry name" value="Cytochrome_b"/>
</dbReference>